<dbReference type="Proteomes" id="UP000322876">
    <property type="component" value="Unassembled WGS sequence"/>
</dbReference>
<dbReference type="SUPFAM" id="SSF64518">
    <property type="entry name" value="Phase 1 flagellin"/>
    <property type="match status" value="1"/>
</dbReference>
<dbReference type="InterPro" id="IPR001444">
    <property type="entry name" value="Flag_bb_rod_N"/>
</dbReference>
<keyword evidence="8" id="KW-0969">Cilium</keyword>
<dbReference type="Pfam" id="PF22692">
    <property type="entry name" value="LlgE_F_G_D1"/>
    <property type="match status" value="1"/>
</dbReference>
<accession>A0A5A8F1T0</accession>
<dbReference type="EMBL" id="VFJB01000010">
    <property type="protein sequence ID" value="KAA0256836.1"/>
    <property type="molecule type" value="Genomic_DNA"/>
</dbReference>
<evidence type="ECO:0000256" key="3">
    <source>
        <dbReference type="ARBA" id="ARBA00023143"/>
    </source>
</evidence>
<sequence>MIKGLYSALSALNAATVYQENTANNIANVNTPGYKKIVTYNQELSKDGVKVYSLRDTKSPGYLIYTGRNLDLAINGNGYFKLADNNGEVFTRNGNFKMDKDGNIVDSNGRILLSIGKTGEVRVAPDGTVYIDKEPLGKIEIFSSSGKKIPENSYEILPGYLEASNVDMAREIVNMIVNQRYFQANMKSIKTADEMLGTIIDNLTT</sequence>
<dbReference type="InterPro" id="IPR037925">
    <property type="entry name" value="FlgE/F/G-like"/>
</dbReference>
<dbReference type="RefSeq" id="WP_149267416.1">
    <property type="nucleotide sequence ID" value="NZ_VFJB01000010.1"/>
</dbReference>
<keyword evidence="9" id="KW-1185">Reference proteome</keyword>
<name>A0A5A8F1T0_9BACT</name>
<evidence type="ECO:0000259" key="5">
    <source>
        <dbReference type="Pfam" id="PF00460"/>
    </source>
</evidence>
<dbReference type="GO" id="GO:0071978">
    <property type="term" value="P:bacterial-type flagellum-dependent swarming motility"/>
    <property type="evidence" value="ECO:0007669"/>
    <property type="project" value="TreeGrafter"/>
</dbReference>
<gene>
    <name evidence="8" type="ORF">FHQ18_11950</name>
</gene>
<evidence type="ECO:0000256" key="4">
    <source>
        <dbReference type="RuleBase" id="RU362116"/>
    </source>
</evidence>
<evidence type="ECO:0000259" key="7">
    <source>
        <dbReference type="Pfam" id="PF22692"/>
    </source>
</evidence>
<evidence type="ECO:0000256" key="2">
    <source>
        <dbReference type="ARBA" id="ARBA00009677"/>
    </source>
</evidence>
<dbReference type="GO" id="GO:0009425">
    <property type="term" value="C:bacterial-type flagellum basal body"/>
    <property type="evidence" value="ECO:0007669"/>
    <property type="project" value="UniProtKB-SubCell"/>
</dbReference>
<evidence type="ECO:0000256" key="1">
    <source>
        <dbReference type="ARBA" id="ARBA00004117"/>
    </source>
</evidence>
<dbReference type="Pfam" id="PF00460">
    <property type="entry name" value="Flg_bb_rod"/>
    <property type="match status" value="1"/>
</dbReference>
<dbReference type="InterPro" id="IPR010930">
    <property type="entry name" value="Flg_bb/hook_C_dom"/>
</dbReference>
<comment type="similarity">
    <text evidence="2 4">Belongs to the flagella basal body rod proteins family.</text>
</comment>
<reference evidence="8 9" key="1">
    <citation type="submission" date="2019-06" db="EMBL/GenBank/DDBJ databases">
        <title>Genomic insights into carbon and energy metabolism of Deferribacter autotrophicus revealed new metabolic traits in the phylum Deferribacteres.</title>
        <authorList>
            <person name="Slobodkin A.I."/>
            <person name="Slobodkina G.B."/>
            <person name="Allioux M."/>
            <person name="Alain K."/>
            <person name="Jebbar M."/>
            <person name="Shadrin V."/>
            <person name="Kublanov I.V."/>
            <person name="Toshchakov S.V."/>
            <person name="Bonch-Osmolovskaya E.A."/>
        </authorList>
    </citation>
    <scope>NUCLEOTIDE SEQUENCE [LARGE SCALE GENOMIC DNA]</scope>
    <source>
        <strain evidence="8 9">SL50</strain>
    </source>
</reference>
<proteinExistence type="inferred from homology"/>
<evidence type="ECO:0000313" key="9">
    <source>
        <dbReference type="Proteomes" id="UP000322876"/>
    </source>
</evidence>
<feature type="domain" description="Flagellar hook protein FlgE/F/G-like D1" evidence="7">
    <location>
        <begin position="73"/>
        <end position="129"/>
    </location>
</feature>
<dbReference type="PANTHER" id="PTHR30435:SF19">
    <property type="entry name" value="FLAGELLAR BASAL-BODY ROD PROTEIN FLGG"/>
    <property type="match status" value="1"/>
</dbReference>
<feature type="domain" description="Flagellar basal-body/hook protein C-terminal" evidence="6">
    <location>
        <begin position="158"/>
        <end position="201"/>
    </location>
</feature>
<protein>
    <submittedName>
        <fullName evidence="8">Flagellar hook basal-body protein</fullName>
    </submittedName>
</protein>
<feature type="domain" description="Flagellar basal body rod protein N-terminal" evidence="5">
    <location>
        <begin position="5"/>
        <end position="35"/>
    </location>
</feature>
<dbReference type="AlphaFoldDB" id="A0A5A8F1T0"/>
<comment type="subcellular location">
    <subcellularLocation>
        <location evidence="1 4">Bacterial flagellum basal body</location>
    </subcellularLocation>
</comment>
<dbReference type="PANTHER" id="PTHR30435">
    <property type="entry name" value="FLAGELLAR PROTEIN"/>
    <property type="match status" value="1"/>
</dbReference>
<dbReference type="NCBIfam" id="TIGR03506">
    <property type="entry name" value="FlgEFG_subfam"/>
    <property type="match status" value="1"/>
</dbReference>
<organism evidence="8 9">
    <name type="scientific">Deferribacter autotrophicus</name>
    <dbReference type="NCBI Taxonomy" id="500465"/>
    <lineage>
        <taxon>Bacteria</taxon>
        <taxon>Pseudomonadati</taxon>
        <taxon>Deferribacterota</taxon>
        <taxon>Deferribacteres</taxon>
        <taxon>Deferribacterales</taxon>
        <taxon>Deferribacteraceae</taxon>
        <taxon>Deferribacter</taxon>
    </lineage>
</organism>
<dbReference type="SUPFAM" id="SSF117143">
    <property type="entry name" value="Flagellar hook protein flgE"/>
    <property type="match status" value="1"/>
</dbReference>
<comment type="caution">
    <text evidence="8">The sequence shown here is derived from an EMBL/GenBank/DDBJ whole genome shotgun (WGS) entry which is preliminary data.</text>
</comment>
<evidence type="ECO:0000313" key="8">
    <source>
        <dbReference type="EMBL" id="KAA0256836.1"/>
    </source>
</evidence>
<dbReference type="InterPro" id="IPR053967">
    <property type="entry name" value="LlgE_F_G-like_D1"/>
</dbReference>
<dbReference type="Pfam" id="PF06429">
    <property type="entry name" value="Flg_bbr_C"/>
    <property type="match status" value="1"/>
</dbReference>
<keyword evidence="8" id="KW-0282">Flagellum</keyword>
<dbReference type="OrthoDB" id="9804559at2"/>
<dbReference type="InterPro" id="IPR020013">
    <property type="entry name" value="Flagellar_FlgE/F/G"/>
</dbReference>
<keyword evidence="3 4" id="KW-0975">Bacterial flagellum</keyword>
<keyword evidence="8" id="KW-0966">Cell projection</keyword>
<evidence type="ECO:0000259" key="6">
    <source>
        <dbReference type="Pfam" id="PF06429"/>
    </source>
</evidence>